<evidence type="ECO:0000256" key="2">
    <source>
        <dbReference type="ARBA" id="ARBA00022801"/>
    </source>
</evidence>
<keyword evidence="10" id="KW-1185">Reference proteome</keyword>
<dbReference type="Proteomes" id="UP000317429">
    <property type="component" value="Chromosome"/>
</dbReference>
<dbReference type="InterPro" id="IPR023232">
    <property type="entry name" value="Glyco_hydro_2_AS"/>
</dbReference>
<dbReference type="InterPro" id="IPR008979">
    <property type="entry name" value="Galactose-bd-like_sf"/>
</dbReference>
<dbReference type="KEGG" id="pnd:Pla175_36790"/>
<dbReference type="SUPFAM" id="SSF49303">
    <property type="entry name" value="beta-Galactosidase/glucuronidase domain"/>
    <property type="match status" value="1"/>
</dbReference>
<dbReference type="InterPro" id="IPR040605">
    <property type="entry name" value="Glyco_hydro2_dom5"/>
</dbReference>
<dbReference type="SUPFAM" id="SSF49785">
    <property type="entry name" value="Galactose-binding domain-like"/>
    <property type="match status" value="1"/>
</dbReference>
<dbReference type="InterPro" id="IPR032311">
    <property type="entry name" value="DUF4982"/>
</dbReference>
<dbReference type="PROSITE" id="PS00608">
    <property type="entry name" value="GLYCOSYL_HYDROL_F2_2"/>
    <property type="match status" value="1"/>
</dbReference>
<dbReference type="Pfam" id="PF00703">
    <property type="entry name" value="Glyco_hydro_2"/>
    <property type="match status" value="1"/>
</dbReference>
<organism evidence="9 10">
    <name type="scientific">Pirellulimonas nuda</name>
    <dbReference type="NCBI Taxonomy" id="2528009"/>
    <lineage>
        <taxon>Bacteria</taxon>
        <taxon>Pseudomonadati</taxon>
        <taxon>Planctomycetota</taxon>
        <taxon>Planctomycetia</taxon>
        <taxon>Pirellulales</taxon>
        <taxon>Lacipirellulaceae</taxon>
        <taxon>Pirellulimonas</taxon>
    </lineage>
</organism>
<feature type="domain" description="Glycoside hydrolase family 2 catalytic" evidence="5">
    <location>
        <begin position="306"/>
        <end position="483"/>
    </location>
</feature>
<dbReference type="Pfam" id="PF02837">
    <property type="entry name" value="Glyco_hydro_2_N"/>
    <property type="match status" value="1"/>
</dbReference>
<comment type="similarity">
    <text evidence="1">Belongs to the glycosyl hydrolase 2 family.</text>
</comment>
<accession>A0A518DFN1</accession>
<protein>
    <submittedName>
        <fullName evidence="9">Beta-galactosidase</fullName>
        <ecNumber evidence="9">3.2.1.23</ecNumber>
    </submittedName>
</protein>
<proteinExistence type="inferred from homology"/>
<dbReference type="Gene3D" id="2.60.40.10">
    <property type="entry name" value="Immunoglobulins"/>
    <property type="match status" value="3"/>
</dbReference>
<dbReference type="AlphaFoldDB" id="A0A518DFN1"/>
<dbReference type="InterPro" id="IPR006102">
    <property type="entry name" value="Ig-like_GH2"/>
</dbReference>
<dbReference type="Gene3D" id="3.20.20.80">
    <property type="entry name" value="Glycosidases"/>
    <property type="match status" value="1"/>
</dbReference>
<dbReference type="GO" id="GO:0004565">
    <property type="term" value="F:beta-galactosidase activity"/>
    <property type="evidence" value="ECO:0007669"/>
    <property type="project" value="UniProtKB-EC"/>
</dbReference>
<dbReference type="InterPro" id="IPR017853">
    <property type="entry name" value="GH"/>
</dbReference>
<dbReference type="InterPro" id="IPR051913">
    <property type="entry name" value="GH2_Domain-Containing"/>
</dbReference>
<dbReference type="InterPro" id="IPR013783">
    <property type="entry name" value="Ig-like_fold"/>
</dbReference>
<dbReference type="PRINTS" id="PR00132">
    <property type="entry name" value="GLHYDRLASE2"/>
</dbReference>
<dbReference type="Pfam" id="PF16355">
    <property type="entry name" value="DUF4982"/>
    <property type="match status" value="1"/>
</dbReference>
<evidence type="ECO:0000313" key="9">
    <source>
        <dbReference type="EMBL" id="QDU90276.1"/>
    </source>
</evidence>
<evidence type="ECO:0000259" key="8">
    <source>
        <dbReference type="Pfam" id="PF18565"/>
    </source>
</evidence>
<keyword evidence="3 9" id="KW-0326">Glycosidase</keyword>
<feature type="domain" description="Glycosyl hydrolases family 2 sugar binding" evidence="6">
    <location>
        <begin position="87"/>
        <end position="179"/>
    </location>
</feature>
<feature type="domain" description="Glycoside hydrolase family 2 immunoglobulin-like beta-sandwich" evidence="4">
    <location>
        <begin position="195"/>
        <end position="296"/>
    </location>
</feature>
<dbReference type="PANTHER" id="PTHR42732:SF1">
    <property type="entry name" value="BETA-MANNOSIDASE"/>
    <property type="match status" value="1"/>
</dbReference>
<reference evidence="9 10" key="1">
    <citation type="submission" date="2019-02" db="EMBL/GenBank/DDBJ databases">
        <title>Deep-cultivation of Planctomycetes and their phenomic and genomic characterization uncovers novel biology.</title>
        <authorList>
            <person name="Wiegand S."/>
            <person name="Jogler M."/>
            <person name="Boedeker C."/>
            <person name="Pinto D."/>
            <person name="Vollmers J."/>
            <person name="Rivas-Marin E."/>
            <person name="Kohn T."/>
            <person name="Peeters S.H."/>
            <person name="Heuer A."/>
            <person name="Rast P."/>
            <person name="Oberbeckmann S."/>
            <person name="Bunk B."/>
            <person name="Jeske O."/>
            <person name="Meyerdierks A."/>
            <person name="Storesund J.E."/>
            <person name="Kallscheuer N."/>
            <person name="Luecker S."/>
            <person name="Lage O.M."/>
            <person name="Pohl T."/>
            <person name="Merkel B.J."/>
            <person name="Hornburger P."/>
            <person name="Mueller R.-W."/>
            <person name="Bruemmer F."/>
            <person name="Labrenz M."/>
            <person name="Spormann A.M."/>
            <person name="Op den Camp H."/>
            <person name="Overmann J."/>
            <person name="Amann R."/>
            <person name="Jetten M.S.M."/>
            <person name="Mascher T."/>
            <person name="Medema M.H."/>
            <person name="Devos D.P."/>
            <person name="Kaster A.-K."/>
            <person name="Ovreas L."/>
            <person name="Rohde M."/>
            <person name="Galperin M.Y."/>
            <person name="Jogler C."/>
        </authorList>
    </citation>
    <scope>NUCLEOTIDE SEQUENCE [LARGE SCALE GENOMIC DNA]</scope>
    <source>
        <strain evidence="9 10">Pla175</strain>
    </source>
</reference>
<evidence type="ECO:0000256" key="3">
    <source>
        <dbReference type="ARBA" id="ARBA00023295"/>
    </source>
</evidence>
<dbReference type="GO" id="GO:0005975">
    <property type="term" value="P:carbohydrate metabolic process"/>
    <property type="evidence" value="ECO:0007669"/>
    <property type="project" value="InterPro"/>
</dbReference>
<dbReference type="SUPFAM" id="SSF51445">
    <property type="entry name" value="(Trans)glycosidases"/>
    <property type="match status" value="1"/>
</dbReference>
<evidence type="ECO:0000313" key="10">
    <source>
        <dbReference type="Proteomes" id="UP000317429"/>
    </source>
</evidence>
<dbReference type="InterPro" id="IPR006101">
    <property type="entry name" value="Glyco_hydro_2"/>
</dbReference>
<name>A0A518DFN1_9BACT</name>
<dbReference type="Pfam" id="PF18565">
    <property type="entry name" value="Glyco_hydro2_C5"/>
    <property type="match status" value="1"/>
</dbReference>
<evidence type="ECO:0000256" key="1">
    <source>
        <dbReference type="ARBA" id="ARBA00007401"/>
    </source>
</evidence>
<feature type="domain" description="DUF4982" evidence="7">
    <location>
        <begin position="632"/>
        <end position="707"/>
    </location>
</feature>
<dbReference type="PANTHER" id="PTHR42732">
    <property type="entry name" value="BETA-GALACTOSIDASE"/>
    <property type="match status" value="1"/>
</dbReference>
<dbReference type="EC" id="3.2.1.23" evidence="9"/>
<feature type="domain" description="Glycoside hydrolase family 2" evidence="8">
    <location>
        <begin position="721"/>
        <end position="820"/>
    </location>
</feature>
<dbReference type="InterPro" id="IPR036156">
    <property type="entry name" value="Beta-gal/glucu_dom_sf"/>
</dbReference>
<gene>
    <name evidence="9" type="primary">lacZ_5</name>
    <name evidence="9" type="ORF">Pla175_36790</name>
</gene>
<evidence type="ECO:0000259" key="4">
    <source>
        <dbReference type="Pfam" id="PF00703"/>
    </source>
</evidence>
<keyword evidence="2 9" id="KW-0378">Hydrolase</keyword>
<evidence type="ECO:0000259" key="7">
    <source>
        <dbReference type="Pfam" id="PF16355"/>
    </source>
</evidence>
<dbReference type="InterPro" id="IPR006104">
    <property type="entry name" value="Glyco_hydro_2_N"/>
</dbReference>
<evidence type="ECO:0000259" key="5">
    <source>
        <dbReference type="Pfam" id="PF02836"/>
    </source>
</evidence>
<dbReference type="InterPro" id="IPR006103">
    <property type="entry name" value="Glyco_hydro_2_cat"/>
</dbReference>
<dbReference type="EMBL" id="CP036291">
    <property type="protein sequence ID" value="QDU90276.1"/>
    <property type="molecule type" value="Genomic_DNA"/>
</dbReference>
<dbReference type="Gene3D" id="2.60.120.260">
    <property type="entry name" value="Galactose-binding domain-like"/>
    <property type="match status" value="1"/>
</dbReference>
<sequence>MSKRASLDTGMGAVGAVALWLFALMASASAPESFNADWRFHKGEAEGAEAIGYNDADWRELSLPHDWAIEGPFDKQYNARAGGLPFHGTGWYRKSFPTPPTGDGQRVAIEFDGAMYDAHVWVNGRFVGNRPMGYIGFEFDITDLLTRDGSDNVIAVRLRPEDLSSRWYPGAGLYRNVWLNVRPAVHVPQWGVSVTTPSVTDDLAAVAVATRVANHRDKAIDLIVRQTVLDPDGKPAATHDLPLRIGAGQTETARQRLAVATPARWDIDEPNLYTVVTELRSKDQPIDRAETRFGIRTVEFGPEYGLRLNGRNVRVNGVCMHHDLGPLGAAVNRRATQRQLEIMKSMGVNAIRTSHNPPSPEQLELCDQMGLLVIDEAFDCWRMPKVPNGYNKFFDEWHERDLRDLIRRDRNHPSVILWSIGNEILEQGSKEGWKLARELTSICHDEDPSRLTTAGFNNYPGCFNNKLAHEVDVVGLNYKPMFYPEAIRREPGFVLYGSETSSCTSSRGVYHLPIEAYQRHPSKQVSSYDLIGPKWAYPPDVEFQQLRENPSVFGEFVWTGFDYLGEPTPYGGRDNSTNGYWNDDWPSHSSYFGCVDLCGFPKDRYYLYQSQWTAAPMAHLAPHWNWDAAAAEPIPVYCYTNCDEAELLLNGRSLGRKVRGKDTTPVKVDCYNWPGGDLDSPYRLRWDVPYQPGELRVDAYRDGKLVASDTVRTAGEPAAVRLEADRSNLTGSDDLSFLVVRIVDAEGNVCPLADNRVNFAVEGPGRIVAVGNGDSTSLEAFQGSTIKAFSGQCLLIAGPAGDEEGTLLITASSDQLRPGTARLKVAAGKDP</sequence>
<evidence type="ECO:0000259" key="6">
    <source>
        <dbReference type="Pfam" id="PF02837"/>
    </source>
</evidence>
<dbReference type="Pfam" id="PF02836">
    <property type="entry name" value="Glyco_hydro_2_C"/>
    <property type="match status" value="1"/>
</dbReference>